<feature type="transmembrane region" description="Helical" evidence="1">
    <location>
        <begin position="12"/>
        <end position="30"/>
    </location>
</feature>
<dbReference type="EMBL" id="BAAANK010000001">
    <property type="protein sequence ID" value="GAA1821965.1"/>
    <property type="molecule type" value="Genomic_DNA"/>
</dbReference>
<accession>A0ABP4YNQ5</accession>
<organism evidence="2 3">
    <name type="scientific">Agromyces salentinus</name>
    <dbReference type="NCBI Taxonomy" id="269421"/>
    <lineage>
        <taxon>Bacteria</taxon>
        <taxon>Bacillati</taxon>
        <taxon>Actinomycetota</taxon>
        <taxon>Actinomycetes</taxon>
        <taxon>Micrococcales</taxon>
        <taxon>Microbacteriaceae</taxon>
        <taxon>Agromyces</taxon>
    </lineage>
</organism>
<keyword evidence="3" id="KW-1185">Reference proteome</keyword>
<feature type="transmembrane region" description="Helical" evidence="1">
    <location>
        <begin position="36"/>
        <end position="59"/>
    </location>
</feature>
<keyword evidence="1" id="KW-1133">Transmembrane helix</keyword>
<evidence type="ECO:0000256" key="1">
    <source>
        <dbReference type="SAM" id="Phobius"/>
    </source>
</evidence>
<gene>
    <name evidence="2" type="ORF">GCM10009750_00310</name>
</gene>
<keyword evidence="1" id="KW-0812">Transmembrane</keyword>
<evidence type="ECO:0000313" key="3">
    <source>
        <dbReference type="Proteomes" id="UP001501746"/>
    </source>
</evidence>
<dbReference type="RefSeq" id="WP_157425621.1">
    <property type="nucleotide sequence ID" value="NZ_BAAANK010000001.1"/>
</dbReference>
<proteinExistence type="predicted"/>
<comment type="caution">
    <text evidence="2">The sequence shown here is derived from an EMBL/GenBank/DDBJ whole genome shotgun (WGS) entry which is preliminary data.</text>
</comment>
<evidence type="ECO:0000313" key="2">
    <source>
        <dbReference type="EMBL" id="GAA1821965.1"/>
    </source>
</evidence>
<keyword evidence="1" id="KW-0472">Membrane</keyword>
<name>A0ABP4YNQ5_9MICO</name>
<feature type="transmembrane region" description="Helical" evidence="1">
    <location>
        <begin position="88"/>
        <end position="111"/>
    </location>
</feature>
<reference evidence="3" key="1">
    <citation type="journal article" date="2019" name="Int. J. Syst. Evol. Microbiol.">
        <title>The Global Catalogue of Microorganisms (GCM) 10K type strain sequencing project: providing services to taxonomists for standard genome sequencing and annotation.</title>
        <authorList>
            <consortium name="The Broad Institute Genomics Platform"/>
            <consortium name="The Broad Institute Genome Sequencing Center for Infectious Disease"/>
            <person name="Wu L."/>
            <person name="Ma J."/>
        </authorList>
    </citation>
    <scope>NUCLEOTIDE SEQUENCE [LARGE SCALE GENOMIC DNA]</scope>
    <source>
        <strain evidence="3">JCM 14323</strain>
    </source>
</reference>
<protein>
    <submittedName>
        <fullName evidence="2">Uncharacterized protein</fullName>
    </submittedName>
</protein>
<sequence length="161" mass="17718">MRRILDLRIVRWEFKVLYIVLAWIAGFVVLEVVRSTGAPVIVIALVNVLTTFAPFVLAVRIFRGADEPVVPPRHWWRMTAWPTLSRRLGVLFTVLAALGAIGLVVAVAGWAPGGAERLVPSAEVTATSGVLAYLYLNSAVRMRRTGIVKPVPIRPVTKLKL</sequence>
<dbReference type="Proteomes" id="UP001501746">
    <property type="component" value="Unassembled WGS sequence"/>
</dbReference>
<feature type="transmembrane region" description="Helical" evidence="1">
    <location>
        <begin position="117"/>
        <end position="136"/>
    </location>
</feature>